<feature type="non-terminal residue" evidence="3">
    <location>
        <position position="80"/>
    </location>
</feature>
<reference evidence="3" key="1">
    <citation type="submission" date="2021-02" db="EMBL/GenBank/DDBJ databases">
        <authorList>
            <person name="Nowell W R."/>
        </authorList>
    </citation>
    <scope>NUCLEOTIDE SEQUENCE</scope>
</reference>
<gene>
    <name evidence="2" type="ORF">BYL167_LOCUS37178</name>
    <name evidence="5" type="ORF">BYL167_LOCUS47759</name>
    <name evidence="3" type="ORF">GIL414_LOCUS37801</name>
    <name evidence="4" type="ORF">GIL414_LOCUS41986</name>
</gene>
<dbReference type="Proteomes" id="UP000681720">
    <property type="component" value="Unassembled WGS sequence"/>
</dbReference>
<name>A0A8S2YPQ5_9BILA</name>
<dbReference type="AlphaFoldDB" id="A0A8S2YPQ5"/>
<dbReference type="EMBL" id="CAJOBH010138151">
    <property type="protein sequence ID" value="CAF4791906.1"/>
    <property type="molecule type" value="Genomic_DNA"/>
</dbReference>
<dbReference type="EMBL" id="CAJOBJ010120433">
    <property type="protein sequence ID" value="CAF4673410.1"/>
    <property type="molecule type" value="Genomic_DNA"/>
</dbReference>
<evidence type="ECO:0000313" key="2">
    <source>
        <dbReference type="EMBL" id="CAF4527610.1"/>
    </source>
</evidence>
<feature type="compositionally biased region" description="Polar residues" evidence="1">
    <location>
        <begin position="1"/>
        <end position="65"/>
    </location>
</feature>
<feature type="region of interest" description="Disordered" evidence="1">
    <location>
        <begin position="1"/>
        <end position="80"/>
    </location>
</feature>
<sequence>DRLESSSPTSDWGKPVTNNSAANGWSNFQQQQTVNNPSRSNAVGNSNTSSNQWPEMNNFYGPNSSNNIPFNLPQNNNDNL</sequence>
<organism evidence="3 6">
    <name type="scientific">Rotaria magnacalcarata</name>
    <dbReference type="NCBI Taxonomy" id="392030"/>
    <lineage>
        <taxon>Eukaryota</taxon>
        <taxon>Metazoa</taxon>
        <taxon>Spiralia</taxon>
        <taxon>Gnathifera</taxon>
        <taxon>Rotifera</taxon>
        <taxon>Eurotatoria</taxon>
        <taxon>Bdelloidea</taxon>
        <taxon>Philodinida</taxon>
        <taxon>Philodinidae</taxon>
        <taxon>Rotaria</taxon>
    </lineage>
</organism>
<feature type="non-terminal residue" evidence="3">
    <location>
        <position position="1"/>
    </location>
</feature>
<evidence type="ECO:0000313" key="3">
    <source>
        <dbReference type="EMBL" id="CAF4574085.1"/>
    </source>
</evidence>
<evidence type="ECO:0000313" key="6">
    <source>
        <dbReference type="Proteomes" id="UP000681720"/>
    </source>
</evidence>
<proteinExistence type="predicted"/>
<accession>A0A8S2YPQ5</accession>
<protein>
    <submittedName>
        <fullName evidence="3">Uncharacterized protein</fullName>
    </submittedName>
</protein>
<dbReference type="EMBL" id="CAJOBJ010098130">
    <property type="protein sequence ID" value="CAF4574085.1"/>
    <property type="molecule type" value="Genomic_DNA"/>
</dbReference>
<dbReference type="EMBL" id="CAJOBH010083303">
    <property type="protein sequence ID" value="CAF4527610.1"/>
    <property type="molecule type" value="Genomic_DNA"/>
</dbReference>
<evidence type="ECO:0000313" key="5">
    <source>
        <dbReference type="EMBL" id="CAF4791906.1"/>
    </source>
</evidence>
<dbReference type="Proteomes" id="UP000681967">
    <property type="component" value="Unassembled WGS sequence"/>
</dbReference>
<feature type="compositionally biased region" description="Low complexity" evidence="1">
    <location>
        <begin position="66"/>
        <end position="80"/>
    </location>
</feature>
<evidence type="ECO:0000313" key="4">
    <source>
        <dbReference type="EMBL" id="CAF4673410.1"/>
    </source>
</evidence>
<comment type="caution">
    <text evidence="3">The sequence shown here is derived from an EMBL/GenBank/DDBJ whole genome shotgun (WGS) entry which is preliminary data.</text>
</comment>
<evidence type="ECO:0000256" key="1">
    <source>
        <dbReference type="SAM" id="MobiDB-lite"/>
    </source>
</evidence>